<evidence type="ECO:0000313" key="3">
    <source>
        <dbReference type="EMBL" id="OOR92822.1"/>
    </source>
</evidence>
<protein>
    <recommendedName>
        <fullName evidence="2">SH3b domain-containing protein</fullName>
    </recommendedName>
</protein>
<evidence type="ECO:0000259" key="2">
    <source>
        <dbReference type="Pfam" id="PF08239"/>
    </source>
</evidence>
<dbReference type="Gene3D" id="2.30.30.40">
    <property type="entry name" value="SH3 Domains"/>
    <property type="match status" value="1"/>
</dbReference>
<dbReference type="EMBL" id="UGQE01000004">
    <property type="protein sequence ID" value="STZ14139.1"/>
    <property type="molecule type" value="Genomic_DNA"/>
</dbReference>
<evidence type="ECO:0000256" key="1">
    <source>
        <dbReference type="SAM" id="MobiDB-lite"/>
    </source>
</evidence>
<dbReference type="PROSITE" id="PS51257">
    <property type="entry name" value="PROKAR_LIPOPROTEIN"/>
    <property type="match status" value="1"/>
</dbReference>
<accession>A0A1T0AAS1</accession>
<dbReference type="AlphaFoldDB" id="A0A1T0AAS1"/>
<dbReference type="Pfam" id="PF08239">
    <property type="entry name" value="SH3_3"/>
    <property type="match status" value="1"/>
</dbReference>
<dbReference type="Proteomes" id="UP000255279">
    <property type="component" value="Unassembled WGS sequence"/>
</dbReference>
<evidence type="ECO:0000313" key="5">
    <source>
        <dbReference type="Proteomes" id="UP000190435"/>
    </source>
</evidence>
<dbReference type="EMBL" id="MUXU01000010">
    <property type="protein sequence ID" value="OOR92822.1"/>
    <property type="molecule type" value="Genomic_DNA"/>
</dbReference>
<dbReference type="OrthoDB" id="6650383at2"/>
<sequence length="170" mass="18588">MKKVLSIVFMAALLTACGETGDKALKAAAKAVLEEDNAQNSEQQSAHESAQQDLIEQELQDAPEFERGSVADIDSEPLGQLPPKPAAPQNSERVVRHRATVLTQYGGRVLVRQAPSRGGRQLGYLYDQEEVWVVGETNRCETINGLYGCWVKVVDVTGLTGYSFGAYLNY</sequence>
<feature type="domain" description="SH3b" evidence="2">
    <location>
        <begin position="111"/>
        <end position="168"/>
    </location>
</feature>
<dbReference type="Proteomes" id="UP000190435">
    <property type="component" value="Unassembled WGS sequence"/>
</dbReference>
<proteinExistence type="predicted"/>
<dbReference type="RefSeq" id="WP_078275715.1">
    <property type="nucleotide sequence ID" value="NZ_CAACXO010000005.1"/>
</dbReference>
<name>A0A1T0AAS1_9GAMM</name>
<reference evidence="3 5" key="1">
    <citation type="submission" date="2017-02" db="EMBL/GenBank/DDBJ databases">
        <title>Draft genome sequence of Moraxella caviae CCUG 355 type strain.</title>
        <authorList>
            <person name="Engstrom-Jakobsson H."/>
            <person name="Salva-Serra F."/>
            <person name="Thorell K."/>
            <person name="Gonzales-Siles L."/>
            <person name="Karlsson R."/>
            <person name="Boulund F."/>
            <person name="Engstrand L."/>
            <person name="Moore E."/>
        </authorList>
    </citation>
    <scope>NUCLEOTIDE SEQUENCE [LARGE SCALE GENOMIC DNA]</scope>
    <source>
        <strain evidence="3 5">CCUG 355</strain>
    </source>
</reference>
<reference evidence="4 6" key="2">
    <citation type="submission" date="2018-06" db="EMBL/GenBank/DDBJ databases">
        <authorList>
            <consortium name="Pathogen Informatics"/>
            <person name="Doyle S."/>
        </authorList>
    </citation>
    <scope>NUCLEOTIDE SEQUENCE [LARGE SCALE GENOMIC DNA]</scope>
    <source>
        <strain evidence="4 6">NCTC10293</strain>
    </source>
</reference>
<dbReference type="InterPro" id="IPR003646">
    <property type="entry name" value="SH3-like_bac-type"/>
</dbReference>
<organism evidence="3 5">
    <name type="scientific">Moraxella caviae</name>
    <dbReference type="NCBI Taxonomy" id="34060"/>
    <lineage>
        <taxon>Bacteria</taxon>
        <taxon>Pseudomonadati</taxon>
        <taxon>Pseudomonadota</taxon>
        <taxon>Gammaproteobacteria</taxon>
        <taxon>Moraxellales</taxon>
        <taxon>Moraxellaceae</taxon>
        <taxon>Moraxella</taxon>
    </lineage>
</organism>
<evidence type="ECO:0000313" key="4">
    <source>
        <dbReference type="EMBL" id="STZ14139.1"/>
    </source>
</evidence>
<gene>
    <name evidence="3" type="ORF">B0181_01430</name>
    <name evidence="4" type="ORF">NCTC10293_01729</name>
</gene>
<feature type="region of interest" description="Disordered" evidence="1">
    <location>
        <begin position="65"/>
        <end position="93"/>
    </location>
</feature>
<evidence type="ECO:0000313" key="6">
    <source>
        <dbReference type="Proteomes" id="UP000255279"/>
    </source>
</evidence>
<keyword evidence="5" id="KW-1185">Reference proteome</keyword>